<organism evidence="15 16">
    <name type="scientific">Thalictrum thalictroides</name>
    <name type="common">Rue-anemone</name>
    <name type="synonym">Anemone thalictroides</name>
    <dbReference type="NCBI Taxonomy" id="46969"/>
    <lineage>
        <taxon>Eukaryota</taxon>
        <taxon>Viridiplantae</taxon>
        <taxon>Streptophyta</taxon>
        <taxon>Embryophyta</taxon>
        <taxon>Tracheophyta</taxon>
        <taxon>Spermatophyta</taxon>
        <taxon>Magnoliopsida</taxon>
        <taxon>Ranunculales</taxon>
        <taxon>Ranunculaceae</taxon>
        <taxon>Thalictroideae</taxon>
        <taxon>Thalictrum</taxon>
    </lineage>
</organism>
<dbReference type="SMART" id="SM00045">
    <property type="entry name" value="DAGKa"/>
    <property type="match status" value="1"/>
</dbReference>
<keyword evidence="2" id="KW-0723">Serine/threonine-protein kinase</keyword>
<dbReference type="Pfam" id="PF00609">
    <property type="entry name" value="DAGK_acc"/>
    <property type="match status" value="1"/>
</dbReference>
<evidence type="ECO:0000256" key="2">
    <source>
        <dbReference type="ARBA" id="ARBA00022527"/>
    </source>
</evidence>
<dbReference type="PANTHER" id="PTHR11255">
    <property type="entry name" value="DIACYLGLYCEROL KINASE"/>
    <property type="match status" value="1"/>
</dbReference>
<comment type="similarity">
    <text evidence="1 11">Belongs to the eukaryotic diacylglycerol kinase family.</text>
</comment>
<evidence type="ECO:0000256" key="6">
    <source>
        <dbReference type="ARBA" id="ARBA00022840"/>
    </source>
</evidence>
<gene>
    <name evidence="15" type="ORF">FRX31_034398</name>
</gene>
<dbReference type="InterPro" id="IPR011009">
    <property type="entry name" value="Kinase-like_dom_sf"/>
</dbReference>
<accession>A0A7J6UTW7</accession>
<dbReference type="PROSITE" id="PS50011">
    <property type="entry name" value="PROTEIN_KINASE_DOM"/>
    <property type="match status" value="1"/>
</dbReference>
<evidence type="ECO:0000256" key="12">
    <source>
        <dbReference type="SAM" id="MobiDB-lite"/>
    </source>
</evidence>
<evidence type="ECO:0000259" key="13">
    <source>
        <dbReference type="PROSITE" id="PS50011"/>
    </source>
</evidence>
<dbReference type="SMART" id="SM00046">
    <property type="entry name" value="DAGKc"/>
    <property type="match status" value="1"/>
</dbReference>
<feature type="domain" description="DAGKc" evidence="14">
    <location>
        <begin position="418"/>
        <end position="571"/>
    </location>
</feature>
<name>A0A7J6UTW7_THATH</name>
<evidence type="ECO:0000256" key="11">
    <source>
        <dbReference type="RuleBase" id="RU361128"/>
    </source>
</evidence>
<dbReference type="PROSITE" id="PS00108">
    <property type="entry name" value="PROTEIN_KINASE_ST"/>
    <property type="match status" value="1"/>
</dbReference>
<evidence type="ECO:0000256" key="10">
    <source>
        <dbReference type="PROSITE-ProRule" id="PRU10141"/>
    </source>
</evidence>
<dbReference type="Proteomes" id="UP000554482">
    <property type="component" value="Unassembled WGS sequence"/>
</dbReference>
<keyword evidence="4 10" id="KW-0547">Nucleotide-binding</keyword>
<evidence type="ECO:0000256" key="4">
    <source>
        <dbReference type="ARBA" id="ARBA00022741"/>
    </source>
</evidence>
<keyword evidence="16" id="KW-1185">Reference proteome</keyword>
<feature type="region of interest" description="Disordered" evidence="12">
    <location>
        <begin position="325"/>
        <end position="361"/>
    </location>
</feature>
<evidence type="ECO:0000256" key="3">
    <source>
        <dbReference type="ARBA" id="ARBA00022679"/>
    </source>
</evidence>
<dbReference type="InterPro" id="IPR008271">
    <property type="entry name" value="Ser/Thr_kinase_AS"/>
</dbReference>
<dbReference type="SUPFAM" id="SSF111331">
    <property type="entry name" value="NAD kinase/diacylglycerol kinase-like"/>
    <property type="match status" value="1"/>
</dbReference>
<dbReference type="OrthoDB" id="242257at2759"/>
<dbReference type="GO" id="GO:0005524">
    <property type="term" value="F:ATP binding"/>
    <property type="evidence" value="ECO:0007669"/>
    <property type="project" value="UniProtKB-UniRule"/>
</dbReference>
<dbReference type="InterPro" id="IPR001245">
    <property type="entry name" value="Ser-Thr/Tyr_kinase_cat_dom"/>
</dbReference>
<dbReference type="InterPro" id="IPR001206">
    <property type="entry name" value="Diacylglycerol_kinase_cat_dom"/>
</dbReference>
<dbReference type="EC" id="2.7.1.107" evidence="11"/>
<dbReference type="GO" id="GO:0007200">
    <property type="term" value="P:phospholipase C-activating G protein-coupled receptor signaling pathway"/>
    <property type="evidence" value="ECO:0007669"/>
    <property type="project" value="InterPro"/>
</dbReference>
<dbReference type="InterPro" id="IPR037607">
    <property type="entry name" value="DGK"/>
</dbReference>
<dbReference type="Gene3D" id="1.10.510.10">
    <property type="entry name" value="Transferase(Phosphotransferase) domain 1"/>
    <property type="match status" value="1"/>
</dbReference>
<keyword evidence="5 11" id="KW-0418">Kinase</keyword>
<dbReference type="Pfam" id="PF07714">
    <property type="entry name" value="PK_Tyr_Ser-Thr"/>
    <property type="match status" value="1"/>
</dbReference>
<dbReference type="InterPro" id="IPR016064">
    <property type="entry name" value="NAD/diacylglycerol_kinase_sf"/>
</dbReference>
<dbReference type="GO" id="GO:0004143">
    <property type="term" value="F:ATP-dependent diacylglycerol kinase activity"/>
    <property type="evidence" value="ECO:0007669"/>
    <property type="project" value="UniProtKB-EC"/>
</dbReference>
<dbReference type="InterPro" id="IPR000719">
    <property type="entry name" value="Prot_kinase_dom"/>
</dbReference>
<keyword evidence="3 11" id="KW-0808">Transferase</keyword>
<evidence type="ECO:0000256" key="5">
    <source>
        <dbReference type="ARBA" id="ARBA00022777"/>
    </source>
</evidence>
<dbReference type="SUPFAM" id="SSF56112">
    <property type="entry name" value="Protein kinase-like (PK-like)"/>
    <property type="match status" value="1"/>
</dbReference>
<evidence type="ECO:0000313" key="16">
    <source>
        <dbReference type="Proteomes" id="UP000554482"/>
    </source>
</evidence>
<dbReference type="PROSITE" id="PS00107">
    <property type="entry name" value="PROTEIN_KINASE_ATP"/>
    <property type="match status" value="1"/>
</dbReference>
<evidence type="ECO:0000259" key="14">
    <source>
        <dbReference type="PROSITE" id="PS50146"/>
    </source>
</evidence>
<proteinExistence type="inferred from homology"/>
<evidence type="ECO:0000256" key="9">
    <source>
        <dbReference type="ARBA" id="ARBA00048679"/>
    </source>
</evidence>
<sequence length="865" mass="97477">MAENHNSVVNEFISEMAREKPQEFSYGQIMSFTSNFQFQIGSGGYGDVYKGVFPNGIQVAVKVLKNTMMDVMEKQFMSEMGTMGRTYHRNLIKLYGFCFDVNMKALVYEYMENGSFDRILFENHPHIKWVALYDIAIGIAKGLSYLHEYCYPQIIHRDIKPANVLLDSNFCPKVTDFGLAKLNNDLSHFTQTGYRGTPGYAAPEVCMSYPSITCKCDVFSFGIMLFDILRRKKCSEGKEWFPAQVWEHLQIGQLDKIIMKCGIGMEDKEDAEILSKVALLCAQQIAQHRPTMSTVVKMLEGEIPPWTPVDPFPYYDSSSESRTRCARRGSTRMVSPTYDERLDGNVSVSSHGRSSEAREPESIQGAFLNTPIVHDQRDMTQIQNWVAVRGDRNHSLVEFRIPNYILLSDSTPEKVSYVPTCPVLVFINCKSGGQLGGKLLETYRSLLNENQVFDLGEDMPDKVLHKIYVNLEKLKCRQDNLATEIYKRLRLIVAGGDGTAGWLLGVISDLKLSHPPPIATVPLGTGNDLPFSFGWGKRNLGTDYNSVKSFLDEVIVAKEVKIDSWHILMTMRWPKEGCCDPIAPLELPHVFHPVSTTDSEKEGCYRFQGGFWNYFSMGMDAQESYAFHSERKLQPEKFKNQLVKRSTLAKLVSTKGSIFAPLFHPSSRNIGQLARVKVMKKHGHWEDLHIPPSVRSIICLNLPSFSGGLNPWGTPDKCNILYRDLTATFVDDGLLEVVGFRDALRGLVLDTLKGHGMRLAQAHGIRFEFNKGAADHTFMEIDGKPWKQPLPVDDDTVLVEISHLGQVNMLATKDACSKSVYDPMTSHGQDDSSEEESSEDEEQKRKFGAADTFKIPIEVDIATLS</sequence>
<dbReference type="Gene3D" id="3.30.200.20">
    <property type="entry name" value="Phosphorylase Kinase, domain 1"/>
    <property type="match status" value="1"/>
</dbReference>
<dbReference type="Gene3D" id="3.40.50.10330">
    <property type="entry name" value="Probable inorganic polyphosphate/atp-NAD kinase, domain 1"/>
    <property type="match status" value="1"/>
</dbReference>
<protein>
    <recommendedName>
        <fullName evidence="11">Diacylglycerol kinase</fullName>
        <shortName evidence="11">DAG kinase</shortName>
        <ecNumber evidence="11">2.7.1.107</ecNumber>
    </recommendedName>
</protein>
<dbReference type="FunFam" id="3.40.50.10330:FF:000016">
    <property type="entry name" value="Diacylglycerol kinase"/>
    <property type="match status" value="1"/>
</dbReference>
<feature type="domain" description="Protein kinase" evidence="13">
    <location>
        <begin position="34"/>
        <end position="307"/>
    </location>
</feature>
<dbReference type="InterPro" id="IPR000756">
    <property type="entry name" value="Diacylglycerol_kin_accessory"/>
</dbReference>
<dbReference type="PANTHER" id="PTHR11255:SF98">
    <property type="entry name" value="DIACYLGLYCEROL KINASE 5"/>
    <property type="match status" value="1"/>
</dbReference>
<feature type="compositionally biased region" description="Acidic residues" evidence="12">
    <location>
        <begin position="831"/>
        <end position="841"/>
    </location>
</feature>
<comment type="caution">
    <text evidence="15">The sequence shown here is derived from an EMBL/GenBank/DDBJ whole genome shotgun (WGS) entry which is preliminary data.</text>
</comment>
<evidence type="ECO:0000313" key="15">
    <source>
        <dbReference type="EMBL" id="KAF5176009.1"/>
    </source>
</evidence>
<feature type="region of interest" description="Disordered" evidence="12">
    <location>
        <begin position="821"/>
        <end position="849"/>
    </location>
</feature>
<comment type="catalytic activity">
    <reaction evidence="11">
        <text>a 1,2-diacyl-sn-glycerol + ATP = a 1,2-diacyl-sn-glycero-3-phosphate + ADP + H(+)</text>
        <dbReference type="Rhea" id="RHEA:10272"/>
        <dbReference type="ChEBI" id="CHEBI:15378"/>
        <dbReference type="ChEBI" id="CHEBI:17815"/>
        <dbReference type="ChEBI" id="CHEBI:30616"/>
        <dbReference type="ChEBI" id="CHEBI:58608"/>
        <dbReference type="ChEBI" id="CHEBI:456216"/>
        <dbReference type="EC" id="2.7.1.107"/>
    </reaction>
</comment>
<dbReference type="InterPro" id="IPR017441">
    <property type="entry name" value="Protein_kinase_ATP_BS"/>
</dbReference>
<evidence type="ECO:0000256" key="7">
    <source>
        <dbReference type="ARBA" id="ARBA00023016"/>
    </source>
</evidence>
<dbReference type="EMBL" id="JABWDY010043321">
    <property type="protein sequence ID" value="KAF5176009.1"/>
    <property type="molecule type" value="Genomic_DNA"/>
</dbReference>
<reference evidence="15 16" key="1">
    <citation type="submission" date="2020-06" db="EMBL/GenBank/DDBJ databases">
        <title>Transcriptomic and genomic resources for Thalictrum thalictroides and T. hernandezii: Facilitating candidate gene discovery in an emerging model plant lineage.</title>
        <authorList>
            <person name="Arias T."/>
            <person name="Riano-Pachon D.M."/>
            <person name="Di Stilio V.S."/>
        </authorList>
    </citation>
    <scope>NUCLEOTIDE SEQUENCE [LARGE SCALE GENOMIC DNA]</scope>
    <source>
        <strain evidence="16">cv. WT478/WT964</strain>
        <tissue evidence="15">Leaves</tissue>
    </source>
</reference>
<feature type="binding site" evidence="10">
    <location>
        <position position="62"/>
    </location>
    <ligand>
        <name>ATP</name>
        <dbReference type="ChEBI" id="CHEBI:30616"/>
    </ligand>
</feature>
<dbReference type="SMART" id="SM00220">
    <property type="entry name" value="S_TKc"/>
    <property type="match status" value="1"/>
</dbReference>
<evidence type="ECO:0000256" key="8">
    <source>
        <dbReference type="ARBA" id="ARBA00047899"/>
    </source>
</evidence>
<dbReference type="PROSITE" id="PS50146">
    <property type="entry name" value="DAGK"/>
    <property type="match status" value="1"/>
</dbReference>
<dbReference type="InterPro" id="IPR017438">
    <property type="entry name" value="ATP-NAD_kinase_N"/>
</dbReference>
<dbReference type="AlphaFoldDB" id="A0A7J6UTW7"/>
<keyword evidence="6 10" id="KW-0067">ATP-binding</keyword>
<comment type="catalytic activity">
    <reaction evidence="9">
        <text>L-seryl-[protein] + ATP = O-phospho-L-seryl-[protein] + ADP + H(+)</text>
        <dbReference type="Rhea" id="RHEA:17989"/>
        <dbReference type="Rhea" id="RHEA-COMP:9863"/>
        <dbReference type="Rhea" id="RHEA-COMP:11604"/>
        <dbReference type="ChEBI" id="CHEBI:15378"/>
        <dbReference type="ChEBI" id="CHEBI:29999"/>
        <dbReference type="ChEBI" id="CHEBI:30616"/>
        <dbReference type="ChEBI" id="CHEBI:83421"/>
        <dbReference type="ChEBI" id="CHEBI:456216"/>
        <dbReference type="EC" id="2.7.11.1"/>
    </reaction>
</comment>
<dbReference type="GO" id="GO:0016020">
    <property type="term" value="C:membrane"/>
    <property type="evidence" value="ECO:0007669"/>
    <property type="project" value="TreeGrafter"/>
</dbReference>
<dbReference type="Pfam" id="PF00781">
    <property type="entry name" value="DAGK_cat"/>
    <property type="match status" value="1"/>
</dbReference>
<evidence type="ECO:0000256" key="1">
    <source>
        <dbReference type="ARBA" id="ARBA00009280"/>
    </source>
</evidence>
<comment type="catalytic activity">
    <reaction evidence="8">
        <text>L-threonyl-[protein] + ATP = O-phospho-L-threonyl-[protein] + ADP + H(+)</text>
        <dbReference type="Rhea" id="RHEA:46608"/>
        <dbReference type="Rhea" id="RHEA-COMP:11060"/>
        <dbReference type="Rhea" id="RHEA-COMP:11605"/>
        <dbReference type="ChEBI" id="CHEBI:15378"/>
        <dbReference type="ChEBI" id="CHEBI:30013"/>
        <dbReference type="ChEBI" id="CHEBI:30616"/>
        <dbReference type="ChEBI" id="CHEBI:61977"/>
        <dbReference type="ChEBI" id="CHEBI:456216"/>
        <dbReference type="EC" id="2.7.11.1"/>
    </reaction>
</comment>
<dbReference type="GO" id="GO:0004674">
    <property type="term" value="F:protein serine/threonine kinase activity"/>
    <property type="evidence" value="ECO:0007669"/>
    <property type="project" value="UniProtKB-KW"/>
</dbReference>
<keyword evidence="7" id="KW-0346">Stress response</keyword>
<dbReference type="FunFam" id="1.10.510.10:FF:001023">
    <property type="entry name" value="Os07g0541700 protein"/>
    <property type="match status" value="1"/>
</dbReference>